<name>A0A2M6YRA4_9BACT</name>
<accession>A0A2M6YRA4</accession>
<dbReference type="InterPro" id="IPR052174">
    <property type="entry name" value="Flavoredoxin"/>
</dbReference>
<dbReference type="AlphaFoldDB" id="A0A2M6YRA4"/>
<proteinExistence type="inferred from homology"/>
<dbReference type="Pfam" id="PF01613">
    <property type="entry name" value="Flavin_Reduct"/>
    <property type="match status" value="1"/>
</dbReference>
<evidence type="ECO:0000256" key="1">
    <source>
        <dbReference type="ARBA" id="ARBA00001917"/>
    </source>
</evidence>
<evidence type="ECO:0000256" key="3">
    <source>
        <dbReference type="ARBA" id="ARBA00038054"/>
    </source>
</evidence>
<gene>
    <name evidence="5" type="ORF">COT03_01855</name>
</gene>
<dbReference type="InterPro" id="IPR002563">
    <property type="entry name" value="Flavin_Rdtase-like_dom"/>
</dbReference>
<dbReference type="SMART" id="SM00903">
    <property type="entry name" value="Flavin_Reduct"/>
    <property type="match status" value="1"/>
</dbReference>
<dbReference type="Gene3D" id="2.30.110.10">
    <property type="entry name" value="Electron Transport, Fmn-binding Protein, Chain A"/>
    <property type="match status" value="1"/>
</dbReference>
<reference evidence="6" key="1">
    <citation type="submission" date="2017-09" db="EMBL/GenBank/DDBJ databases">
        <title>Depth-based differentiation of microbial function through sediment-hosted aquifers and enrichment of novel symbionts in the deep terrestrial subsurface.</title>
        <authorList>
            <person name="Probst A.J."/>
            <person name="Ladd B."/>
            <person name="Jarett J.K."/>
            <person name="Geller-Mcgrath D.E."/>
            <person name="Sieber C.M.K."/>
            <person name="Emerson J.B."/>
            <person name="Anantharaman K."/>
            <person name="Thomas B.C."/>
            <person name="Malmstrom R."/>
            <person name="Stieglmeier M."/>
            <person name="Klingl A."/>
            <person name="Woyke T."/>
            <person name="Ryan C.M."/>
            <person name="Banfield J.F."/>
        </authorList>
    </citation>
    <scope>NUCLEOTIDE SEQUENCE [LARGE SCALE GENOMIC DNA]</scope>
</reference>
<comment type="caution">
    <text evidence="5">The sequence shown here is derived from an EMBL/GenBank/DDBJ whole genome shotgun (WGS) entry which is preliminary data.</text>
</comment>
<evidence type="ECO:0000313" key="6">
    <source>
        <dbReference type="Proteomes" id="UP000229502"/>
    </source>
</evidence>
<comment type="similarity">
    <text evidence="3">Belongs to the flavoredoxin family.</text>
</comment>
<dbReference type="PANTHER" id="PTHR43567">
    <property type="entry name" value="FLAVOREDOXIN-RELATED-RELATED"/>
    <property type="match status" value="1"/>
</dbReference>
<sequence>MMKEVIFSEATERKYPEWIVLITTVDENGKPDVMPAGWAMIASHQPPMFAISVGHGRYTNGLIRNQKEFVIAFPGPGLEEVIKYTGSCSGRDVDKFEKFGLKSLEAKKVRPPLLSGCVVNLECKLEGELEAGDHTIFLGRVVAAHIDEDIHARLMNFNGKFAVAVPQE</sequence>
<dbReference type="EMBL" id="PEWZ01000093">
    <property type="protein sequence ID" value="PIU34782.1"/>
    <property type="molecule type" value="Genomic_DNA"/>
</dbReference>
<keyword evidence="2" id="KW-0285">Flavoprotein</keyword>
<dbReference type="PANTHER" id="PTHR43567:SF1">
    <property type="entry name" value="FLAVOREDOXIN"/>
    <property type="match status" value="1"/>
</dbReference>
<evidence type="ECO:0000259" key="4">
    <source>
        <dbReference type="SMART" id="SM00903"/>
    </source>
</evidence>
<evidence type="ECO:0000256" key="2">
    <source>
        <dbReference type="ARBA" id="ARBA00022630"/>
    </source>
</evidence>
<comment type="cofactor">
    <cofactor evidence="1">
        <name>FMN</name>
        <dbReference type="ChEBI" id="CHEBI:58210"/>
    </cofactor>
</comment>
<dbReference type="SUPFAM" id="SSF50475">
    <property type="entry name" value="FMN-binding split barrel"/>
    <property type="match status" value="1"/>
</dbReference>
<evidence type="ECO:0000313" key="5">
    <source>
        <dbReference type="EMBL" id="PIU34782.1"/>
    </source>
</evidence>
<dbReference type="GO" id="GO:0010181">
    <property type="term" value="F:FMN binding"/>
    <property type="evidence" value="ECO:0007669"/>
    <property type="project" value="InterPro"/>
</dbReference>
<feature type="domain" description="Flavin reductase like" evidence="4">
    <location>
        <begin position="12"/>
        <end position="163"/>
    </location>
</feature>
<dbReference type="GO" id="GO:0016646">
    <property type="term" value="F:oxidoreductase activity, acting on the CH-NH group of donors, NAD or NADP as acceptor"/>
    <property type="evidence" value="ECO:0007669"/>
    <property type="project" value="UniProtKB-ARBA"/>
</dbReference>
<organism evidence="5 6">
    <name type="scientific">Candidatus Shapirobacteria bacterium CG07_land_8_20_14_0_80_39_18</name>
    <dbReference type="NCBI Taxonomy" id="1974882"/>
    <lineage>
        <taxon>Bacteria</taxon>
        <taxon>Candidatus Shapironibacteriota</taxon>
    </lineage>
</organism>
<protein>
    <recommendedName>
        <fullName evidence="4">Flavin reductase like domain-containing protein</fullName>
    </recommendedName>
</protein>
<dbReference type="InterPro" id="IPR012349">
    <property type="entry name" value="Split_barrel_FMN-bd"/>
</dbReference>
<dbReference type="Proteomes" id="UP000229502">
    <property type="component" value="Unassembled WGS sequence"/>
</dbReference>